<evidence type="ECO:0000256" key="2">
    <source>
        <dbReference type="SAM" id="Phobius"/>
    </source>
</evidence>
<comment type="caution">
    <text evidence="3">The sequence shown here is derived from an EMBL/GenBank/DDBJ whole genome shotgun (WGS) entry which is preliminary data.</text>
</comment>
<dbReference type="PRINTS" id="PR00813">
    <property type="entry name" value="BCTERIALGSPG"/>
</dbReference>
<evidence type="ECO:0000313" key="3">
    <source>
        <dbReference type="EMBL" id="PIP86952.1"/>
    </source>
</evidence>
<organism evidence="3 4">
    <name type="scientific">Candidatus Campbellbacteria bacterium CG22_combo_CG10-13_8_21_14_all_36_13</name>
    <dbReference type="NCBI Taxonomy" id="1974529"/>
    <lineage>
        <taxon>Bacteria</taxon>
        <taxon>Candidatus Campbelliibacteriota</taxon>
    </lineage>
</organism>
<dbReference type="Proteomes" id="UP000231143">
    <property type="component" value="Unassembled WGS sequence"/>
</dbReference>
<sequence length="137" mass="14884">MKNKKGFTLMELLISIAIIGLLSTVVIVRYDTIKINSRDARRISDITSIAKGLGIYYTINNKYPVFTEPGITITGTDALSTLLIDSQSMPTVTPDPSPSYSYVYASNTTGTTYAISFCLEGTSIKNYSQGCGNTFTP</sequence>
<keyword evidence="1" id="KW-0488">Methylation</keyword>
<accession>A0A2H0DXP9</accession>
<keyword evidence="2" id="KW-0472">Membrane</keyword>
<keyword evidence="2" id="KW-0812">Transmembrane</keyword>
<protein>
    <recommendedName>
        <fullName evidence="5">Type II secretion system protein GspG C-terminal domain-containing protein</fullName>
    </recommendedName>
</protein>
<dbReference type="NCBIfam" id="TIGR02532">
    <property type="entry name" value="IV_pilin_GFxxxE"/>
    <property type="match status" value="1"/>
</dbReference>
<dbReference type="InterPro" id="IPR045584">
    <property type="entry name" value="Pilin-like"/>
</dbReference>
<reference evidence="3 4" key="1">
    <citation type="submission" date="2017-09" db="EMBL/GenBank/DDBJ databases">
        <title>Depth-based differentiation of microbial function through sediment-hosted aquifers and enrichment of novel symbionts in the deep terrestrial subsurface.</title>
        <authorList>
            <person name="Probst A.J."/>
            <person name="Ladd B."/>
            <person name="Jarett J.K."/>
            <person name="Geller-Mcgrath D.E."/>
            <person name="Sieber C.M."/>
            <person name="Emerson J.B."/>
            <person name="Anantharaman K."/>
            <person name="Thomas B.C."/>
            <person name="Malmstrom R."/>
            <person name="Stieglmeier M."/>
            <person name="Klingl A."/>
            <person name="Woyke T."/>
            <person name="Ryan C.M."/>
            <person name="Banfield J.F."/>
        </authorList>
    </citation>
    <scope>NUCLEOTIDE SEQUENCE [LARGE SCALE GENOMIC DNA]</scope>
    <source>
        <strain evidence="3">CG22_combo_CG10-13_8_21_14_all_36_13</strain>
    </source>
</reference>
<dbReference type="InterPro" id="IPR000983">
    <property type="entry name" value="Bac_GSPG_pilin"/>
</dbReference>
<evidence type="ECO:0000256" key="1">
    <source>
        <dbReference type="ARBA" id="ARBA00022481"/>
    </source>
</evidence>
<dbReference type="SUPFAM" id="SSF54523">
    <property type="entry name" value="Pili subunits"/>
    <property type="match status" value="1"/>
</dbReference>
<dbReference type="Pfam" id="PF07963">
    <property type="entry name" value="N_methyl"/>
    <property type="match status" value="1"/>
</dbReference>
<name>A0A2H0DXP9_9BACT</name>
<dbReference type="EMBL" id="PCTT01000038">
    <property type="protein sequence ID" value="PIP86952.1"/>
    <property type="molecule type" value="Genomic_DNA"/>
</dbReference>
<evidence type="ECO:0000313" key="4">
    <source>
        <dbReference type="Proteomes" id="UP000231143"/>
    </source>
</evidence>
<evidence type="ECO:0008006" key="5">
    <source>
        <dbReference type="Google" id="ProtNLM"/>
    </source>
</evidence>
<dbReference type="AlphaFoldDB" id="A0A2H0DXP9"/>
<feature type="transmembrane region" description="Helical" evidence="2">
    <location>
        <begin position="12"/>
        <end position="32"/>
    </location>
</feature>
<dbReference type="GO" id="GO:0015627">
    <property type="term" value="C:type II protein secretion system complex"/>
    <property type="evidence" value="ECO:0007669"/>
    <property type="project" value="InterPro"/>
</dbReference>
<proteinExistence type="predicted"/>
<gene>
    <name evidence="3" type="ORF">COW81_02890</name>
</gene>
<dbReference type="InterPro" id="IPR012902">
    <property type="entry name" value="N_methyl_site"/>
</dbReference>
<dbReference type="GO" id="GO:0015628">
    <property type="term" value="P:protein secretion by the type II secretion system"/>
    <property type="evidence" value="ECO:0007669"/>
    <property type="project" value="InterPro"/>
</dbReference>
<dbReference type="Gene3D" id="3.30.700.10">
    <property type="entry name" value="Glycoprotein, Type 4 Pilin"/>
    <property type="match status" value="1"/>
</dbReference>
<keyword evidence="2" id="KW-1133">Transmembrane helix</keyword>